<dbReference type="Gene3D" id="2.160.20.10">
    <property type="entry name" value="Single-stranded right-handed beta-helix, Pectin lyase-like"/>
    <property type="match status" value="2"/>
</dbReference>
<reference evidence="2 3" key="1">
    <citation type="submission" date="2022-12" db="EMBL/GenBank/DDBJ databases">
        <title>Polyphasic characterization of Geotalea uranireducens NIT-SL11 newly isolated from a complex of sewage sludge and microbially reduced graphene oxide.</title>
        <authorList>
            <person name="Xie L."/>
            <person name="Yoshida N."/>
            <person name="Meng L."/>
        </authorList>
    </citation>
    <scope>NUCLEOTIDE SEQUENCE [LARGE SCALE GENOMIC DNA]</scope>
    <source>
        <strain evidence="2 3">NIT-SL11</strain>
    </source>
</reference>
<feature type="domain" description="Right handed beta helix" evidence="1">
    <location>
        <begin position="308"/>
        <end position="458"/>
    </location>
</feature>
<evidence type="ECO:0000313" key="3">
    <source>
        <dbReference type="Proteomes" id="UP001317705"/>
    </source>
</evidence>
<dbReference type="InterPro" id="IPR006626">
    <property type="entry name" value="PbH1"/>
</dbReference>
<name>A0ABN6VST5_9BACT</name>
<dbReference type="SMART" id="SM00710">
    <property type="entry name" value="PbH1"/>
    <property type="match status" value="7"/>
</dbReference>
<evidence type="ECO:0000313" key="2">
    <source>
        <dbReference type="EMBL" id="BDV43444.1"/>
    </source>
</evidence>
<dbReference type="InterPro" id="IPR011050">
    <property type="entry name" value="Pectin_lyase_fold/virulence"/>
</dbReference>
<accession>A0ABN6VST5</accession>
<dbReference type="SUPFAM" id="SSF51126">
    <property type="entry name" value="Pectin lyase-like"/>
    <property type="match status" value="1"/>
</dbReference>
<dbReference type="RefSeq" id="WP_281999558.1">
    <property type="nucleotide sequence ID" value="NZ_AP027151.1"/>
</dbReference>
<dbReference type="InterPro" id="IPR012334">
    <property type="entry name" value="Pectin_lyas_fold"/>
</dbReference>
<dbReference type="InterPro" id="IPR039448">
    <property type="entry name" value="Beta_helix"/>
</dbReference>
<proteinExistence type="predicted"/>
<dbReference type="Pfam" id="PF13229">
    <property type="entry name" value="Beta_helix"/>
    <property type="match status" value="1"/>
</dbReference>
<protein>
    <recommendedName>
        <fullName evidence="1">Right handed beta helix domain-containing protein</fullName>
    </recommendedName>
</protein>
<evidence type="ECO:0000259" key="1">
    <source>
        <dbReference type="Pfam" id="PF13229"/>
    </source>
</evidence>
<keyword evidence="3" id="KW-1185">Reference proteome</keyword>
<dbReference type="EMBL" id="AP027151">
    <property type="protein sequence ID" value="BDV43444.1"/>
    <property type="molecule type" value="Genomic_DNA"/>
</dbReference>
<dbReference type="Proteomes" id="UP001317705">
    <property type="component" value="Chromosome"/>
</dbReference>
<sequence>MIEIIINKIAIVLVILSISFYSITLCLADDYQLEKVSVNSLQSLKDALMNESKKNKIIVINTKIDIDNVTIPVDRIVEVAKDGSFTCSKQSKFIILGKFLAPIKHIFYGEGQVIFGNNSISEDYPEWWGDDNSANQRAVNSFYRTRWRKNKVYDGINISIPNDRELVIDGVLQLPRNSVSGSVILKNSDPINGNNNIKIVGEGTLSGNKLQQYGNDTRHMLVHFNNCTNTEFAVKNVVGNYFPINISAKYTGALILVENSRNISIHDSSGTDYGRECFWLKNCDDSYMINLKAIGGNDSWSGFQFSGKNNIAHRLYSENAGASGVSFDCKDSQLDDVTVKNNRYFHGINFGHPNAPATNVLAKNLNSYNAKQYGISIVNGSSGIVLNNSAVYKAGSHCYNISANATNVNIENCIAANCGGNGINVYDAYVVVRSTTITNNMNYGVSVENGTAVLVDNSFNGNLKGQILRRKAGNVEYN</sequence>
<gene>
    <name evidence="2" type="ORF">GURASL_23670</name>
</gene>
<organism evidence="2 3">
    <name type="scientific">Geotalea uraniireducens</name>
    <dbReference type="NCBI Taxonomy" id="351604"/>
    <lineage>
        <taxon>Bacteria</taxon>
        <taxon>Pseudomonadati</taxon>
        <taxon>Thermodesulfobacteriota</taxon>
        <taxon>Desulfuromonadia</taxon>
        <taxon>Geobacterales</taxon>
        <taxon>Geobacteraceae</taxon>
        <taxon>Geotalea</taxon>
    </lineage>
</organism>